<keyword evidence="2" id="KW-0812">Transmembrane</keyword>
<sequence>AHFFISDIILLAALVIIIIIGVVLFANFLSSGIDEATDFERVEKLVEAQEAKFQAELAEAELKAEQAKQAKAKGADVKQPAVQPQPPKPQPDEIEQLQQNLQAQKLYQWAETEFRIARKPLMSYKRCVNFCREIIQKWPDSAEAAKARVLLRRVPERYRKQYNITDEEMGTSN</sequence>
<organism evidence="3">
    <name type="scientific">marine sediment metagenome</name>
    <dbReference type="NCBI Taxonomy" id="412755"/>
    <lineage>
        <taxon>unclassified sequences</taxon>
        <taxon>metagenomes</taxon>
        <taxon>ecological metagenomes</taxon>
    </lineage>
</organism>
<keyword evidence="2" id="KW-1133">Transmembrane helix</keyword>
<evidence type="ECO:0000256" key="2">
    <source>
        <dbReference type="SAM" id="Phobius"/>
    </source>
</evidence>
<reference evidence="3" key="1">
    <citation type="journal article" date="2014" name="Front. Microbiol.">
        <title>High frequency of phylogenetically diverse reductive dehalogenase-homologous genes in deep subseafloor sedimentary metagenomes.</title>
        <authorList>
            <person name="Kawai M."/>
            <person name="Futagami T."/>
            <person name="Toyoda A."/>
            <person name="Takaki Y."/>
            <person name="Nishi S."/>
            <person name="Hori S."/>
            <person name="Arai W."/>
            <person name="Tsubouchi T."/>
            <person name="Morono Y."/>
            <person name="Uchiyama I."/>
            <person name="Ito T."/>
            <person name="Fujiyama A."/>
            <person name="Inagaki F."/>
            <person name="Takami H."/>
        </authorList>
    </citation>
    <scope>NUCLEOTIDE SEQUENCE</scope>
    <source>
        <strain evidence="3">Expedition CK06-06</strain>
    </source>
</reference>
<feature type="region of interest" description="Disordered" evidence="1">
    <location>
        <begin position="69"/>
        <end position="92"/>
    </location>
</feature>
<comment type="caution">
    <text evidence="3">The sequence shown here is derived from an EMBL/GenBank/DDBJ whole genome shotgun (WGS) entry which is preliminary data.</text>
</comment>
<name>X0Z0U0_9ZZZZ</name>
<feature type="transmembrane region" description="Helical" evidence="2">
    <location>
        <begin position="7"/>
        <end position="29"/>
    </location>
</feature>
<dbReference type="AlphaFoldDB" id="X0Z0U0"/>
<feature type="non-terminal residue" evidence="3">
    <location>
        <position position="1"/>
    </location>
</feature>
<evidence type="ECO:0000256" key="1">
    <source>
        <dbReference type="SAM" id="MobiDB-lite"/>
    </source>
</evidence>
<evidence type="ECO:0000313" key="3">
    <source>
        <dbReference type="EMBL" id="GAG62610.1"/>
    </source>
</evidence>
<protein>
    <submittedName>
        <fullName evidence="3">Uncharacterized protein</fullName>
    </submittedName>
</protein>
<keyword evidence="2" id="KW-0472">Membrane</keyword>
<proteinExistence type="predicted"/>
<gene>
    <name evidence="3" type="ORF">S01H4_17542</name>
</gene>
<accession>X0Z0U0</accession>
<dbReference type="EMBL" id="BART01007738">
    <property type="protein sequence ID" value="GAG62610.1"/>
    <property type="molecule type" value="Genomic_DNA"/>
</dbReference>